<dbReference type="PhylomeDB" id="B3SAW6"/>
<dbReference type="Gene3D" id="2.40.50.90">
    <property type="match status" value="2"/>
</dbReference>
<dbReference type="EMBL" id="DS985262">
    <property type="protein sequence ID" value="EDV20175.1"/>
    <property type="molecule type" value="Genomic_DNA"/>
</dbReference>
<feature type="region of interest" description="Disordered" evidence="1">
    <location>
        <begin position="39"/>
        <end position="78"/>
    </location>
</feature>
<evidence type="ECO:0000313" key="4">
    <source>
        <dbReference type="Proteomes" id="UP000009022"/>
    </source>
</evidence>
<dbReference type="InterPro" id="IPR050621">
    <property type="entry name" value="Tudor_domain_containing"/>
</dbReference>
<protein>
    <recommendedName>
        <fullName evidence="2">Tudor domain-containing protein</fullName>
    </recommendedName>
</protein>
<dbReference type="PANTHER" id="PTHR22948:SF29">
    <property type="entry name" value="FI02030P-RELATED"/>
    <property type="match status" value="1"/>
</dbReference>
<evidence type="ECO:0000313" key="3">
    <source>
        <dbReference type="EMBL" id="EDV20175.1"/>
    </source>
</evidence>
<organism evidence="3 4">
    <name type="scientific">Trichoplax adhaerens</name>
    <name type="common">Trichoplax reptans</name>
    <dbReference type="NCBI Taxonomy" id="10228"/>
    <lineage>
        <taxon>Eukaryota</taxon>
        <taxon>Metazoa</taxon>
        <taxon>Placozoa</taxon>
        <taxon>Uniplacotomia</taxon>
        <taxon>Trichoplacea</taxon>
        <taxon>Trichoplacidae</taxon>
        <taxon>Trichoplax</taxon>
    </lineage>
</organism>
<dbReference type="CTD" id="6758549"/>
<feature type="compositionally biased region" description="Low complexity" evidence="1">
    <location>
        <begin position="628"/>
        <end position="638"/>
    </location>
</feature>
<dbReference type="AlphaFoldDB" id="B3SAW6"/>
<feature type="compositionally biased region" description="Polar residues" evidence="1">
    <location>
        <begin position="65"/>
        <end position="78"/>
    </location>
</feature>
<dbReference type="STRING" id="10228.B3SAW6"/>
<gene>
    <name evidence="3" type="ORF">TRIADDRAFT_61405</name>
</gene>
<dbReference type="HOGENOM" id="CLU_351379_0_0_1"/>
<dbReference type="Pfam" id="PF00567">
    <property type="entry name" value="TUDOR"/>
    <property type="match status" value="1"/>
</dbReference>
<feature type="compositionally biased region" description="Basic and acidic residues" evidence="1">
    <location>
        <begin position="47"/>
        <end position="63"/>
    </location>
</feature>
<evidence type="ECO:0000256" key="1">
    <source>
        <dbReference type="SAM" id="MobiDB-lite"/>
    </source>
</evidence>
<dbReference type="InterPro" id="IPR035437">
    <property type="entry name" value="SNase_OB-fold_sf"/>
</dbReference>
<dbReference type="PANTHER" id="PTHR22948">
    <property type="entry name" value="TUDOR DOMAIN CONTAINING PROTEIN"/>
    <property type="match status" value="1"/>
</dbReference>
<proteinExistence type="predicted"/>
<feature type="region of interest" description="Disordered" evidence="1">
    <location>
        <begin position="779"/>
        <end position="801"/>
    </location>
</feature>
<dbReference type="CDD" id="cd20379">
    <property type="entry name" value="Tudor_dTUD-like"/>
    <property type="match status" value="1"/>
</dbReference>
<dbReference type="Gene3D" id="2.30.30.140">
    <property type="match status" value="2"/>
</dbReference>
<dbReference type="InterPro" id="IPR002999">
    <property type="entry name" value="Tudor"/>
</dbReference>
<name>B3SAW6_TRIAD</name>
<reference evidence="3 4" key="1">
    <citation type="journal article" date="2008" name="Nature">
        <title>The Trichoplax genome and the nature of placozoans.</title>
        <authorList>
            <person name="Srivastava M."/>
            <person name="Begovic E."/>
            <person name="Chapman J."/>
            <person name="Putnam N.H."/>
            <person name="Hellsten U."/>
            <person name="Kawashima T."/>
            <person name="Kuo A."/>
            <person name="Mitros T."/>
            <person name="Salamov A."/>
            <person name="Carpenter M.L."/>
            <person name="Signorovitch A.Y."/>
            <person name="Moreno M.A."/>
            <person name="Kamm K."/>
            <person name="Grimwood J."/>
            <person name="Schmutz J."/>
            <person name="Shapiro H."/>
            <person name="Grigoriev I.V."/>
            <person name="Buss L.W."/>
            <person name="Schierwater B."/>
            <person name="Dellaporta S.L."/>
            <person name="Rokhsar D.S."/>
        </authorList>
    </citation>
    <scope>NUCLEOTIDE SEQUENCE [LARGE SCALE GENOMIC DNA]</scope>
    <source>
        <strain evidence="3 4">Grell-BS-1999</strain>
    </source>
</reference>
<dbReference type="KEGG" id="tad:TRIADDRAFT_61405"/>
<sequence>MTSFRTEMVERSEKTVMESFDGLDDLFSKLSLESLNAPFKSSTQDTKSNKLRQDGSLLDKKNPLDINNQPINQDSVNQSKKQNLTNLEVMSPLQQKCFIKTVPFESFQVGSNIKIEVLAVINPNYFFVRDRAQMNEEMKTSYQQLQAKMKKLYQQFLPRKQTWYCGDIGVARLKIDGEWHRVMLDTIGKTHAEVHCIDTGYYQQVSLKDCFPLYSCLASRKAMAVACSLDNVDYSPCLQYWPMDVTQLFSSWLKSHHVTMKVSSRQDDIHFVQIEFYQLTECFHANTELLKCKWAITRCNHLQSQSARHRIHHYQRILRESQACSVPLISIPRKKWIDVYATAIVSPSLFWLKFSHNTKASDDHSYKPHANTIAKKNCEVGCVFLIRNKNGTYFRGQLKCLLMYDYALVQDIDSAIVSKVMLKGNLIKLSNAQKRLPATAVQCYLDLVNGDREMNWSSSILHQFTSAVNAGKLKALFHPQATDIHGIKLHQMKQTDCIDINRIIEQALIEKDAMDISNNDENLPIMNDNIHSLDSSVCNLKQHTPYLDTLTLNSSKSIDLTSAKKMGQHGNRPSDPSKKRLECFSSLKSSPIAKPKDKLSRDVNNTSSQRNKCMKDTLENGKQHSKIYSNYPNSPNYNHSQRPSDLMNSYTRLPSMDYSMPHSRFTNCHQLNWNEYYYQHHNGYHYRPLEYNYSRLACLERPARQPYAGYRTPLDERCSNYPLRQGMVRESNNSDLRWITPPYPESGYPMANNPQFRYHRFQHPSPHWMMTRPHQPAWPRPQLGMHPHFPPNPPRARDFSR</sequence>
<dbReference type="GeneID" id="6758549"/>
<dbReference type="Proteomes" id="UP000009022">
    <property type="component" value="Unassembled WGS sequence"/>
</dbReference>
<feature type="region of interest" description="Disordered" evidence="1">
    <location>
        <begin position="618"/>
        <end position="643"/>
    </location>
</feature>
<keyword evidence="4" id="KW-1185">Reference proteome</keyword>
<feature type="domain" description="Tudor" evidence="2">
    <location>
        <begin position="109"/>
        <end position="230"/>
    </location>
</feature>
<accession>B3SAW6</accession>
<feature type="region of interest" description="Disordered" evidence="1">
    <location>
        <begin position="590"/>
        <end position="609"/>
    </location>
</feature>
<dbReference type="SUPFAM" id="SSF63748">
    <property type="entry name" value="Tudor/PWWP/MBT"/>
    <property type="match status" value="1"/>
</dbReference>
<evidence type="ECO:0000259" key="2">
    <source>
        <dbReference type="Pfam" id="PF00567"/>
    </source>
</evidence>
<dbReference type="InParanoid" id="B3SAW6"/>
<dbReference type="RefSeq" id="XP_002117336.1">
    <property type="nucleotide sequence ID" value="XM_002117300.1"/>
</dbReference>